<protein>
    <submittedName>
        <fullName evidence="1">Uncharacterized protein</fullName>
    </submittedName>
</protein>
<evidence type="ECO:0000313" key="2">
    <source>
        <dbReference type="Proteomes" id="UP001304671"/>
    </source>
</evidence>
<keyword evidence="2" id="KW-1185">Reference proteome</keyword>
<accession>A0ABU5QR13</accession>
<evidence type="ECO:0000313" key="1">
    <source>
        <dbReference type="EMBL" id="MEA5259458.1"/>
    </source>
</evidence>
<organism evidence="1 2">
    <name type="scientific">Arcicella aquatica</name>
    <dbReference type="NCBI Taxonomy" id="217141"/>
    <lineage>
        <taxon>Bacteria</taxon>
        <taxon>Pseudomonadati</taxon>
        <taxon>Bacteroidota</taxon>
        <taxon>Cytophagia</taxon>
        <taxon>Cytophagales</taxon>
        <taxon>Flectobacillaceae</taxon>
        <taxon>Arcicella</taxon>
    </lineage>
</organism>
<sequence>MNESITENLVFAEILKRYVDEAEKAFRRQVNAEGVVMTGDLLNSIRAGATERGKGFIMASVHYDMLLRIKDLKQLNFERMPPLSAMVKFVEKVGVGSFPYVPGYPKGVKPKSYTATVERIAEGLRHKFKKEPNVKRGYRGVYNDPMKNEILPRFFRDLREHAGMASLRDLGINFSK</sequence>
<gene>
    <name evidence="1" type="ORF">VB264_16785</name>
</gene>
<reference evidence="1 2" key="1">
    <citation type="submission" date="2023-12" db="EMBL/GenBank/DDBJ databases">
        <title>Novel species of the genus Arcicella isolated from rivers.</title>
        <authorList>
            <person name="Lu H."/>
        </authorList>
    </citation>
    <scope>NUCLEOTIDE SEQUENCE [LARGE SCALE GENOMIC DNA]</scope>
    <source>
        <strain evidence="1 2">LMG 21963</strain>
    </source>
</reference>
<proteinExistence type="predicted"/>
<name>A0ABU5QR13_9BACT</name>
<comment type="caution">
    <text evidence="1">The sequence shown here is derived from an EMBL/GenBank/DDBJ whole genome shotgun (WGS) entry which is preliminary data.</text>
</comment>
<dbReference type="RefSeq" id="WP_323251092.1">
    <property type="nucleotide sequence ID" value="NZ_JAYFUL010000031.1"/>
</dbReference>
<dbReference type="EMBL" id="JAYFUL010000031">
    <property type="protein sequence ID" value="MEA5259458.1"/>
    <property type="molecule type" value="Genomic_DNA"/>
</dbReference>
<dbReference type="Proteomes" id="UP001304671">
    <property type="component" value="Unassembled WGS sequence"/>
</dbReference>